<dbReference type="GO" id="GO:0016054">
    <property type="term" value="P:organic acid catabolic process"/>
    <property type="evidence" value="ECO:0007669"/>
    <property type="project" value="UniProtKB-ARBA"/>
</dbReference>
<dbReference type="Pfam" id="PF03446">
    <property type="entry name" value="NAD_binding_2"/>
    <property type="match status" value="1"/>
</dbReference>
<dbReference type="PROSITE" id="PS00895">
    <property type="entry name" value="3_HYDROXYISOBUT_DH"/>
    <property type="match status" value="1"/>
</dbReference>
<reference evidence="7" key="1">
    <citation type="submission" date="2021-04" db="EMBL/GenBank/DDBJ databases">
        <authorList>
            <person name="Zhang D.-C."/>
        </authorList>
    </citation>
    <scope>NUCLEOTIDE SEQUENCE</scope>
    <source>
        <strain evidence="7">CGMCC 1.15697</strain>
    </source>
</reference>
<feature type="domain" description="3-hydroxyisobutyrate dehydrogenase-like NAD-binding" evidence="6">
    <location>
        <begin position="174"/>
        <end position="293"/>
    </location>
</feature>
<feature type="domain" description="6-phosphogluconate dehydrogenase NADP-binding" evidence="5">
    <location>
        <begin position="8"/>
        <end position="171"/>
    </location>
</feature>
<organism evidence="7 8">
    <name type="scientific">Marivibrio halodurans</name>
    <dbReference type="NCBI Taxonomy" id="2039722"/>
    <lineage>
        <taxon>Bacteria</taxon>
        <taxon>Pseudomonadati</taxon>
        <taxon>Pseudomonadota</taxon>
        <taxon>Alphaproteobacteria</taxon>
        <taxon>Rhodospirillales</taxon>
        <taxon>Rhodospirillaceae</taxon>
        <taxon>Marivibrio</taxon>
    </lineage>
</organism>
<dbReference type="InterPro" id="IPR006115">
    <property type="entry name" value="6PGDH_NADP-bd"/>
</dbReference>
<evidence type="ECO:0000256" key="3">
    <source>
        <dbReference type="ARBA" id="ARBA00023027"/>
    </source>
</evidence>
<dbReference type="GO" id="GO:0051287">
    <property type="term" value="F:NAD binding"/>
    <property type="evidence" value="ECO:0007669"/>
    <property type="project" value="InterPro"/>
</dbReference>
<evidence type="ECO:0000313" key="8">
    <source>
        <dbReference type="Proteomes" id="UP000672602"/>
    </source>
</evidence>
<dbReference type="SUPFAM" id="SSF51735">
    <property type="entry name" value="NAD(P)-binding Rossmann-fold domains"/>
    <property type="match status" value="1"/>
</dbReference>
<dbReference type="InterPro" id="IPR002204">
    <property type="entry name" value="3-OH-isobutyrate_DH-rel_CS"/>
</dbReference>
<dbReference type="InterPro" id="IPR029154">
    <property type="entry name" value="HIBADH-like_NADP-bd"/>
</dbReference>
<proteinExistence type="inferred from homology"/>
<evidence type="ECO:0000259" key="5">
    <source>
        <dbReference type="Pfam" id="PF03446"/>
    </source>
</evidence>
<dbReference type="PIRSF" id="PIRSF000103">
    <property type="entry name" value="HIBADH"/>
    <property type="match status" value="1"/>
</dbReference>
<keyword evidence="3" id="KW-0520">NAD</keyword>
<dbReference type="GO" id="GO:0016491">
    <property type="term" value="F:oxidoreductase activity"/>
    <property type="evidence" value="ECO:0007669"/>
    <property type="project" value="UniProtKB-KW"/>
</dbReference>
<dbReference type="Pfam" id="PF14833">
    <property type="entry name" value="NAD_binding_11"/>
    <property type="match status" value="1"/>
</dbReference>
<dbReference type="InterPro" id="IPR036291">
    <property type="entry name" value="NAD(P)-bd_dom_sf"/>
</dbReference>
<evidence type="ECO:0000259" key="6">
    <source>
        <dbReference type="Pfam" id="PF14833"/>
    </source>
</evidence>
<gene>
    <name evidence="7" type="ORF">KAJ83_06465</name>
</gene>
<dbReference type="AlphaFoldDB" id="A0A8J7S4M2"/>
<protein>
    <submittedName>
        <fullName evidence="7">NAD(P)-dependent oxidoreductase</fullName>
    </submittedName>
</protein>
<evidence type="ECO:0000313" key="7">
    <source>
        <dbReference type="EMBL" id="MBP5856644.1"/>
    </source>
</evidence>
<dbReference type="InterPro" id="IPR013328">
    <property type="entry name" value="6PGD_dom2"/>
</dbReference>
<dbReference type="Gene3D" id="3.40.50.720">
    <property type="entry name" value="NAD(P)-binding Rossmann-like Domain"/>
    <property type="match status" value="1"/>
</dbReference>
<dbReference type="Gene3D" id="1.10.1040.10">
    <property type="entry name" value="N-(1-d-carboxylethyl)-l-norvaline Dehydrogenase, domain 2"/>
    <property type="match status" value="1"/>
</dbReference>
<evidence type="ECO:0000256" key="2">
    <source>
        <dbReference type="ARBA" id="ARBA00023002"/>
    </source>
</evidence>
<keyword evidence="8" id="KW-1185">Reference proteome</keyword>
<evidence type="ECO:0000256" key="4">
    <source>
        <dbReference type="PIRSR" id="PIRSR000103-1"/>
    </source>
</evidence>
<feature type="active site" evidence="4">
    <location>
        <position position="180"/>
    </location>
</feature>
<dbReference type="Proteomes" id="UP000672602">
    <property type="component" value="Unassembled WGS sequence"/>
</dbReference>
<dbReference type="PANTHER" id="PTHR43060">
    <property type="entry name" value="3-HYDROXYISOBUTYRATE DEHYDROGENASE-LIKE 1, MITOCHONDRIAL-RELATED"/>
    <property type="match status" value="1"/>
</dbReference>
<dbReference type="InterPro" id="IPR008927">
    <property type="entry name" value="6-PGluconate_DH-like_C_sf"/>
</dbReference>
<dbReference type="GO" id="GO:0050661">
    <property type="term" value="F:NADP binding"/>
    <property type="evidence" value="ECO:0007669"/>
    <property type="project" value="InterPro"/>
</dbReference>
<dbReference type="SUPFAM" id="SSF48179">
    <property type="entry name" value="6-phosphogluconate dehydrogenase C-terminal domain-like"/>
    <property type="match status" value="1"/>
</dbReference>
<comment type="caution">
    <text evidence="7">The sequence shown here is derived from an EMBL/GenBank/DDBJ whole genome shotgun (WGS) entry which is preliminary data.</text>
</comment>
<sequence>MGQLDGRKVAFIGLGLMGKPMARNLRAAGAEVLVHNRSKAPQEELAAEGFATADSPAEAARWAGAEGTVIGMVTDTPAARRVLVDGETAVLAGIASGALVVDMGTTQVMDTREMAERFAEAGAAFVDAPVSGGQVGAEGGSLTIMAGGTDENFARALPFFEAMGKTITHVGDVGAGQVAKSANQMIVALTLGAVGEAFALARRAGVDPAKVREALQGGFAGSRILELHGQRMIDRSFTPGGRVSVQRKDVVQALALAEEVGITLPGLSRNKDLWDALIEAGHQDLDHSALVKAIDPGW</sequence>
<dbReference type="InterPro" id="IPR015815">
    <property type="entry name" value="HIBADH-related"/>
</dbReference>
<name>A0A8J7S4M2_9PROT</name>
<comment type="similarity">
    <text evidence="1">Belongs to the HIBADH-related family.</text>
</comment>
<dbReference type="EMBL" id="JAGMWN010000002">
    <property type="protein sequence ID" value="MBP5856644.1"/>
    <property type="molecule type" value="Genomic_DNA"/>
</dbReference>
<dbReference type="PANTHER" id="PTHR43060:SF15">
    <property type="entry name" value="3-HYDROXYISOBUTYRATE DEHYDROGENASE-LIKE 1, MITOCHONDRIAL-RELATED"/>
    <property type="match status" value="1"/>
</dbReference>
<accession>A0A8J7S4M2</accession>
<keyword evidence="2" id="KW-0560">Oxidoreductase</keyword>
<dbReference type="RefSeq" id="WP_210681208.1">
    <property type="nucleotide sequence ID" value="NZ_JAGMWN010000002.1"/>
</dbReference>
<evidence type="ECO:0000256" key="1">
    <source>
        <dbReference type="ARBA" id="ARBA00009080"/>
    </source>
</evidence>